<dbReference type="Pfam" id="PF07949">
    <property type="entry name" value="YbbR"/>
    <property type="match status" value="4"/>
</dbReference>
<proteinExistence type="predicted"/>
<keyword evidence="1" id="KW-1133">Transmembrane helix</keyword>
<evidence type="ECO:0000313" key="3">
    <source>
        <dbReference type="Proteomes" id="UP001230220"/>
    </source>
</evidence>
<dbReference type="Gene3D" id="2.170.120.30">
    <property type="match status" value="2"/>
</dbReference>
<keyword evidence="3" id="KW-1185">Reference proteome</keyword>
<organism evidence="2 3">
    <name type="scientific">Breznakia pachnodae</name>
    <dbReference type="NCBI Taxonomy" id="265178"/>
    <lineage>
        <taxon>Bacteria</taxon>
        <taxon>Bacillati</taxon>
        <taxon>Bacillota</taxon>
        <taxon>Erysipelotrichia</taxon>
        <taxon>Erysipelotrichales</taxon>
        <taxon>Erysipelotrichaceae</taxon>
        <taxon>Breznakia</taxon>
    </lineage>
</organism>
<keyword evidence="1" id="KW-0472">Membrane</keyword>
<keyword evidence="1" id="KW-0812">Transmembrane</keyword>
<dbReference type="EMBL" id="JAUSUR010000004">
    <property type="protein sequence ID" value="MDQ0361835.1"/>
    <property type="molecule type" value="Genomic_DNA"/>
</dbReference>
<dbReference type="Proteomes" id="UP001230220">
    <property type="component" value="Unassembled WGS sequence"/>
</dbReference>
<feature type="transmembrane region" description="Helical" evidence="1">
    <location>
        <begin position="59"/>
        <end position="76"/>
    </location>
</feature>
<dbReference type="PANTHER" id="PTHR37804:SF1">
    <property type="entry name" value="CDAA REGULATORY PROTEIN CDAR"/>
    <property type="match status" value="1"/>
</dbReference>
<evidence type="ECO:0000313" key="2">
    <source>
        <dbReference type="EMBL" id="MDQ0361835.1"/>
    </source>
</evidence>
<dbReference type="Gene3D" id="2.170.120.40">
    <property type="entry name" value="YbbR-like domain"/>
    <property type="match status" value="2"/>
</dbReference>
<dbReference type="InterPro" id="IPR053154">
    <property type="entry name" value="c-di-AMP_regulator"/>
</dbReference>
<dbReference type="InterPro" id="IPR012505">
    <property type="entry name" value="YbbR"/>
</dbReference>
<accession>A0ABU0E5P0</accession>
<reference evidence="2 3" key="1">
    <citation type="submission" date="2023-07" db="EMBL/GenBank/DDBJ databases">
        <title>Genomic Encyclopedia of Type Strains, Phase IV (KMG-IV): sequencing the most valuable type-strain genomes for metagenomic binning, comparative biology and taxonomic classification.</title>
        <authorList>
            <person name="Goeker M."/>
        </authorList>
    </citation>
    <scope>NUCLEOTIDE SEQUENCE [LARGE SCALE GENOMIC DNA]</scope>
    <source>
        <strain evidence="2 3">DSM 16784</strain>
    </source>
</reference>
<name>A0ABU0E5P0_9FIRM</name>
<sequence length="453" mass="50081">MLRNRNKTPRDESNKKSFAQHSESFKRTYSSVENAFLKGFRFVSNWIERILFNDRYGKLVALCLATLICVIVQSGAEGNIFTNNLKQAVELKDVAVTSNISSNTYEVEGLPDTVNVTVTGDTSDVQYVSQQQSNYRVSANLAELGEGTYEVELEPVNFSDKVNVTVEPNVVVVTVKRKTTSSFTLGYEYTNTNKIDNIYTLSTPELSQNDVLIRASEDRMNEIAYVKALIDVSDQKADFEVSADIVAYSQTGELLDVDIIPSQVTAKVKVTSYHKDVPLEVEFTGNLPDNISIESYELDKKEVTLYGSQEVLDEISKLTVSVPLTNITEDISTKSVTVPLKLPSDTSVKGDSVTLKVDVKFGAAESRTVNDVPIKFTNIPEGMSVKNSANYKTSIKLKGIKSMIEGIKASDLEVVADLSDCTADVCSVQLSVKKKNILILYTLNDKTIEVELE</sequence>
<protein>
    <submittedName>
        <fullName evidence="2">YbbR domain-containing protein</fullName>
    </submittedName>
</protein>
<comment type="caution">
    <text evidence="2">The sequence shown here is derived from an EMBL/GenBank/DDBJ whole genome shotgun (WGS) entry which is preliminary data.</text>
</comment>
<dbReference type="PANTHER" id="PTHR37804">
    <property type="entry name" value="CDAA REGULATORY PROTEIN CDAR"/>
    <property type="match status" value="1"/>
</dbReference>
<evidence type="ECO:0000256" key="1">
    <source>
        <dbReference type="SAM" id="Phobius"/>
    </source>
</evidence>
<dbReference type="RefSeq" id="WP_307408910.1">
    <property type="nucleotide sequence ID" value="NZ_JAUSUR010000004.1"/>
</dbReference>
<gene>
    <name evidence="2" type="ORF">J2S15_002585</name>
</gene>